<gene>
    <name evidence="2" type="ORF">BTMF_LOCUS11118</name>
</gene>
<sequence length="58" mass="6409">MDDLGMKKKPQKHSLPMNQMTPSMSVPATDRDILGASTVFTNASQERVSSDDMLDLLK</sequence>
<proteinExistence type="predicted"/>
<evidence type="ECO:0000256" key="1">
    <source>
        <dbReference type="SAM" id="MobiDB-lite"/>
    </source>
</evidence>
<dbReference type="Proteomes" id="UP000280834">
    <property type="component" value="Unassembled WGS sequence"/>
</dbReference>
<accession>A0A3P7YLB5</accession>
<feature type="region of interest" description="Disordered" evidence="1">
    <location>
        <begin position="1"/>
        <end position="28"/>
    </location>
</feature>
<dbReference type="EMBL" id="UZAG01018066">
    <property type="protein sequence ID" value="VDO37975.1"/>
    <property type="molecule type" value="Genomic_DNA"/>
</dbReference>
<protein>
    <submittedName>
        <fullName evidence="2">Uncharacterized protein</fullName>
    </submittedName>
</protein>
<keyword evidence="3" id="KW-1185">Reference proteome</keyword>
<feature type="compositionally biased region" description="Polar residues" evidence="1">
    <location>
        <begin position="16"/>
        <end position="26"/>
    </location>
</feature>
<reference evidence="2 3" key="1">
    <citation type="submission" date="2018-11" db="EMBL/GenBank/DDBJ databases">
        <authorList>
            <consortium name="Pathogen Informatics"/>
        </authorList>
    </citation>
    <scope>NUCLEOTIDE SEQUENCE [LARGE SCALE GENOMIC DNA]</scope>
</reference>
<name>A0A3P7YLB5_9BILA</name>
<dbReference type="AlphaFoldDB" id="A0A3P7YLB5"/>
<evidence type="ECO:0000313" key="3">
    <source>
        <dbReference type="Proteomes" id="UP000280834"/>
    </source>
</evidence>
<evidence type="ECO:0000313" key="2">
    <source>
        <dbReference type="EMBL" id="VDO37975.1"/>
    </source>
</evidence>
<organism evidence="2 3">
    <name type="scientific">Brugia timori</name>
    <dbReference type="NCBI Taxonomy" id="42155"/>
    <lineage>
        <taxon>Eukaryota</taxon>
        <taxon>Metazoa</taxon>
        <taxon>Ecdysozoa</taxon>
        <taxon>Nematoda</taxon>
        <taxon>Chromadorea</taxon>
        <taxon>Rhabditida</taxon>
        <taxon>Spirurina</taxon>
        <taxon>Spiruromorpha</taxon>
        <taxon>Filarioidea</taxon>
        <taxon>Onchocercidae</taxon>
        <taxon>Brugia</taxon>
    </lineage>
</organism>